<keyword evidence="4" id="KW-1185">Reference proteome</keyword>
<evidence type="ECO:0008006" key="5">
    <source>
        <dbReference type="Google" id="ProtNLM"/>
    </source>
</evidence>
<protein>
    <recommendedName>
        <fullName evidence="5">Gustatory receptor</fullName>
    </recommendedName>
</protein>
<dbReference type="EMBL" id="CAXLJM020000151">
    <property type="protein sequence ID" value="CAL8143070.1"/>
    <property type="molecule type" value="Genomic_DNA"/>
</dbReference>
<organism evidence="3 4">
    <name type="scientific">Orchesella dallaii</name>
    <dbReference type="NCBI Taxonomy" id="48710"/>
    <lineage>
        <taxon>Eukaryota</taxon>
        <taxon>Metazoa</taxon>
        <taxon>Ecdysozoa</taxon>
        <taxon>Arthropoda</taxon>
        <taxon>Hexapoda</taxon>
        <taxon>Collembola</taxon>
        <taxon>Entomobryomorpha</taxon>
        <taxon>Entomobryoidea</taxon>
        <taxon>Orchesellidae</taxon>
        <taxon>Orchesellinae</taxon>
        <taxon>Orchesella</taxon>
    </lineage>
</organism>
<gene>
    <name evidence="3" type="ORF">ODALV1_LOCUS29251</name>
</gene>
<reference evidence="3 4" key="1">
    <citation type="submission" date="2024-08" db="EMBL/GenBank/DDBJ databases">
        <authorList>
            <person name="Cucini C."/>
            <person name="Frati F."/>
        </authorList>
    </citation>
    <scope>NUCLEOTIDE SEQUENCE [LARGE SCALE GENOMIC DNA]</scope>
</reference>
<accession>A0ABP1S4D5</accession>
<feature type="compositionally biased region" description="Low complexity" evidence="1">
    <location>
        <begin position="192"/>
        <end position="204"/>
    </location>
</feature>
<comment type="caution">
    <text evidence="3">The sequence shown here is derived from an EMBL/GenBank/DDBJ whole genome shotgun (WGS) entry which is preliminary data.</text>
</comment>
<feature type="transmembrane region" description="Helical" evidence="2">
    <location>
        <begin position="149"/>
        <end position="172"/>
    </location>
</feature>
<name>A0ABP1S4D5_9HEXA</name>
<feature type="region of interest" description="Disordered" evidence="1">
    <location>
        <begin position="192"/>
        <end position="218"/>
    </location>
</feature>
<feature type="transmembrane region" description="Helical" evidence="2">
    <location>
        <begin position="319"/>
        <end position="343"/>
    </location>
</feature>
<keyword evidence="2" id="KW-1133">Transmembrane helix</keyword>
<evidence type="ECO:0000313" key="3">
    <source>
        <dbReference type="EMBL" id="CAL8143070.1"/>
    </source>
</evidence>
<dbReference type="Proteomes" id="UP001642540">
    <property type="component" value="Unassembled WGS sequence"/>
</dbReference>
<feature type="transmembrane region" description="Helical" evidence="2">
    <location>
        <begin position="40"/>
        <end position="59"/>
    </location>
</feature>
<keyword evidence="2" id="KW-0812">Transmembrane</keyword>
<proteinExistence type="predicted"/>
<keyword evidence="2" id="KW-0472">Membrane</keyword>
<feature type="transmembrane region" description="Helical" evidence="2">
    <location>
        <begin position="363"/>
        <end position="387"/>
    </location>
</feature>
<evidence type="ECO:0000313" key="4">
    <source>
        <dbReference type="Proteomes" id="UP001642540"/>
    </source>
</evidence>
<feature type="transmembrane region" description="Helical" evidence="2">
    <location>
        <begin position="235"/>
        <end position="253"/>
    </location>
</feature>
<evidence type="ECO:0000256" key="1">
    <source>
        <dbReference type="SAM" id="MobiDB-lite"/>
    </source>
</evidence>
<evidence type="ECO:0000256" key="2">
    <source>
        <dbReference type="SAM" id="Phobius"/>
    </source>
</evidence>
<sequence length="506" mass="55455">MLIAHGLLPDLVSQLSSYSLFGIAPIWWDQTEGQFKVKKSAITCIGSVITFQLGLVLIVHDFYQQYQLAAVANPVESSSGSIPAIEKGYSRTQRISCALLLFMVAIVHDRNMRSAHAIVTLFNGMIAFEQKHTGRLRLPTDWKGKTTKYFCLLVRFFNNIGPLLISILVVVAEPSSPLNVVPFLQTSQTLTTSSSSSTYSSSSSGELGDANGGSDLSSSSSGITIITSNQMVQKFITGTITALLNMMVWYMVVNIRGFWTCGQVLIGCYGIRSALNLYSSIMTRGKLLRITKEKVQEAFIYREIQLLANLFNEVHGNSIFVILLLLSSLLQTISLYLYVRFVTTMTSSNFFVLSGWTWTSRLFVAYMVFDSIFVVFVVFGCCSEVYITSVQVKAHLQYNDVFQRSEWFTQFFLSCSTIKLKCGSTNFISERKFGNACRSSSTTSLSISSEMVMANGNSTCSVALGSKMGMVVNNGNNSSCSVASGNASSVSVSGLTVQSGGFFDIA</sequence>